<accession>A0A3P9LNF4</accession>
<feature type="coiled-coil region" evidence="7">
    <location>
        <begin position="137"/>
        <end position="164"/>
    </location>
</feature>
<feature type="coiled-coil region" evidence="7">
    <location>
        <begin position="203"/>
        <end position="244"/>
    </location>
</feature>
<dbReference type="GO" id="GO:0042802">
    <property type="term" value="F:identical protein binding"/>
    <property type="evidence" value="ECO:0007669"/>
    <property type="project" value="InterPro"/>
</dbReference>
<reference evidence="10 11" key="2">
    <citation type="submission" date="2017-04" db="EMBL/GenBank/DDBJ databases">
        <title>CpG methylation of centromeres and impact of large insertions on vertebrate speciation.</title>
        <authorList>
            <person name="Ichikawa K."/>
            <person name="Yoshimura J."/>
            <person name="Morishita S."/>
        </authorList>
    </citation>
    <scope>NUCLEOTIDE SEQUENCE</scope>
    <source>
        <strain evidence="10 11">HNI</strain>
    </source>
</reference>
<dbReference type="GO" id="GO:0043015">
    <property type="term" value="F:gamma-tubulin binding"/>
    <property type="evidence" value="ECO:0007669"/>
    <property type="project" value="InterPro"/>
</dbReference>
<dbReference type="InterPro" id="IPR025913">
    <property type="entry name" value="Cep57_CLD"/>
</dbReference>
<feature type="domain" description="Cep57 centrosome localisation" evidence="9">
    <location>
        <begin position="74"/>
        <end position="259"/>
    </location>
</feature>
<protein>
    <recommendedName>
        <fullName evidence="12">Centrosomal protein 57</fullName>
    </recommendedName>
</protein>
<proteinExistence type="inferred from homology"/>
<feature type="coiled-coil region" evidence="7">
    <location>
        <begin position="369"/>
        <end position="423"/>
    </location>
</feature>
<keyword evidence="3" id="KW-0963">Cytoplasm</keyword>
<evidence type="ECO:0000313" key="10">
    <source>
        <dbReference type="Ensembl" id="ENSORLP00020022133.1"/>
    </source>
</evidence>
<evidence type="ECO:0000256" key="4">
    <source>
        <dbReference type="ARBA" id="ARBA00022701"/>
    </source>
</evidence>
<reference key="1">
    <citation type="journal article" date="2007" name="Nature">
        <title>The medaka draft genome and insights into vertebrate genome evolution.</title>
        <authorList>
            <person name="Kasahara M."/>
            <person name="Naruse K."/>
            <person name="Sasaki S."/>
            <person name="Nakatani Y."/>
            <person name="Qu W."/>
            <person name="Ahsan B."/>
            <person name="Yamada T."/>
            <person name="Nagayasu Y."/>
            <person name="Doi K."/>
            <person name="Kasai Y."/>
            <person name="Jindo T."/>
            <person name="Kobayashi D."/>
            <person name="Shimada A."/>
            <person name="Toyoda A."/>
            <person name="Kuroki Y."/>
            <person name="Fujiyama A."/>
            <person name="Sasaki T."/>
            <person name="Shimizu A."/>
            <person name="Asakawa S."/>
            <person name="Shimizu N."/>
            <person name="Hashimoto S."/>
            <person name="Yang J."/>
            <person name="Lee Y."/>
            <person name="Matsushima K."/>
            <person name="Sugano S."/>
            <person name="Sakaizumi M."/>
            <person name="Narita T."/>
            <person name="Ohishi K."/>
            <person name="Haga S."/>
            <person name="Ohta F."/>
            <person name="Nomoto H."/>
            <person name="Nogata K."/>
            <person name="Morishita T."/>
            <person name="Endo T."/>
            <person name="Shin-I T."/>
            <person name="Takeda H."/>
            <person name="Morishita S."/>
            <person name="Kohara Y."/>
        </authorList>
    </citation>
    <scope>NUCLEOTIDE SEQUENCE [LARGE SCALE GENOMIC DNA]</scope>
    <source>
        <strain>Hd-rR</strain>
    </source>
</reference>
<dbReference type="PANTHER" id="PTHR19336">
    <property type="entry name" value="UNCHARACTERIZED DUF1167"/>
    <property type="match status" value="1"/>
</dbReference>
<organism evidence="10 11">
    <name type="scientific">Oryzias latipes</name>
    <name type="common">Japanese rice fish</name>
    <name type="synonym">Japanese killifish</name>
    <dbReference type="NCBI Taxonomy" id="8090"/>
    <lineage>
        <taxon>Eukaryota</taxon>
        <taxon>Metazoa</taxon>
        <taxon>Chordata</taxon>
        <taxon>Craniata</taxon>
        <taxon>Vertebrata</taxon>
        <taxon>Euteleostomi</taxon>
        <taxon>Actinopterygii</taxon>
        <taxon>Neopterygii</taxon>
        <taxon>Teleostei</taxon>
        <taxon>Neoteleostei</taxon>
        <taxon>Acanthomorphata</taxon>
        <taxon>Ovalentaria</taxon>
        <taxon>Atherinomorphae</taxon>
        <taxon>Beloniformes</taxon>
        <taxon>Adrianichthyidae</taxon>
        <taxon>Oryziinae</taxon>
        <taxon>Oryzias</taxon>
    </lineage>
</organism>
<evidence type="ECO:0008006" key="12">
    <source>
        <dbReference type="Google" id="ProtNLM"/>
    </source>
</evidence>
<sequence>METLSKSLAADSARVKDYHAGAVPDSVSMSSYKDYPAHCPFVSTLVHHTPQTHIQYSRCPASPSKAFPETKSAAILSALRNLQEKIRRLDLDKREGVLQVGENDISHRVLPSERVSQSLLNDQIDTARREDGHSRSNQALITHLAAAESRCAKLERQLEYMRRMLRSDRAHGTNLHSQEFTKYQNAADKQSHAVPEQAGMEKLEKLEEEYLRLRCAQRNAETKILELEEKVQEEEHQRKLMQDRAKLIQRGMEANRILLQSVSPALSKWSKGKMLNSEEPSPRQVTHMEPHYRLNLRDVPFVAGTSAGSSHSVRANVQAVLSLLKQHQPHLCNRCVLLCNSNSCGTGFQKCSDCSPSSCASEEGLSELLQALQDELRLMSVEQDKLMLQLENNVSEEKRKELLKEQERLLLKMERKGEQINKLYKYKSQAKQLQKANSRRKSGNEVAISSRGRCVGTTKIPPGEGSKRNLRLLRDMKVLQASLRT</sequence>
<comment type="similarity">
    <text evidence="2">Belongs to the translokin family.</text>
</comment>
<dbReference type="Ensembl" id="ENSORLT00020012812.1">
    <property type="protein sequence ID" value="ENSORLP00020022133.1"/>
    <property type="gene ID" value="ENSORLG00020002268.1"/>
</dbReference>
<evidence type="ECO:0000256" key="7">
    <source>
        <dbReference type="SAM" id="Coils"/>
    </source>
</evidence>
<dbReference type="GO" id="GO:0005813">
    <property type="term" value="C:centrosome"/>
    <property type="evidence" value="ECO:0007669"/>
    <property type="project" value="UniProtKB-SubCell"/>
</dbReference>
<reference evidence="10" key="4">
    <citation type="submission" date="2025-09" db="UniProtKB">
        <authorList>
            <consortium name="Ensembl"/>
        </authorList>
    </citation>
    <scope>IDENTIFICATION</scope>
    <source>
        <strain evidence="10">HNI</strain>
    </source>
</reference>
<evidence type="ECO:0000256" key="6">
    <source>
        <dbReference type="ARBA" id="ARBA00023212"/>
    </source>
</evidence>
<dbReference type="GO" id="GO:0005874">
    <property type="term" value="C:microtubule"/>
    <property type="evidence" value="ECO:0007669"/>
    <property type="project" value="UniProtKB-KW"/>
</dbReference>
<comment type="subcellular location">
    <subcellularLocation>
        <location evidence="1">Cytoplasm</location>
        <location evidence="1">Cytoskeleton</location>
        <location evidence="1">Microtubule organizing center</location>
        <location evidence="1">Centrosome</location>
    </subcellularLocation>
</comment>
<evidence type="ECO:0000259" key="8">
    <source>
        <dbReference type="Pfam" id="PF06657"/>
    </source>
</evidence>
<evidence type="ECO:0000256" key="2">
    <source>
        <dbReference type="ARBA" id="ARBA00008179"/>
    </source>
</evidence>
<name>A0A3P9LNF4_ORYLA</name>
<dbReference type="Pfam" id="PF06657">
    <property type="entry name" value="Cep57_MT_bd"/>
    <property type="match status" value="1"/>
</dbReference>
<keyword evidence="5 7" id="KW-0175">Coiled coil</keyword>
<keyword evidence="6" id="KW-0206">Cytoskeleton</keyword>
<dbReference type="Proteomes" id="UP000265180">
    <property type="component" value="Chromosome 13"/>
</dbReference>
<feature type="domain" description="Cep57 centrosome microtubule-binding" evidence="8">
    <location>
        <begin position="356"/>
        <end position="426"/>
    </location>
</feature>
<evidence type="ECO:0000259" key="9">
    <source>
        <dbReference type="Pfam" id="PF14073"/>
    </source>
</evidence>
<dbReference type="AlphaFoldDB" id="A0A3P9LNF4"/>
<dbReference type="Pfam" id="PF14073">
    <property type="entry name" value="Cep57_CLD"/>
    <property type="match status" value="1"/>
</dbReference>
<dbReference type="InterPro" id="IPR051756">
    <property type="entry name" value="Centrosomal_MT-associated"/>
</dbReference>
<reference evidence="10" key="3">
    <citation type="submission" date="2025-08" db="UniProtKB">
        <authorList>
            <consortium name="Ensembl"/>
        </authorList>
    </citation>
    <scope>IDENTIFICATION</scope>
    <source>
        <strain evidence="10">HNI</strain>
    </source>
</reference>
<evidence type="ECO:0000256" key="5">
    <source>
        <dbReference type="ARBA" id="ARBA00023054"/>
    </source>
</evidence>
<dbReference type="GO" id="GO:0008017">
    <property type="term" value="F:microtubule binding"/>
    <property type="evidence" value="ECO:0007669"/>
    <property type="project" value="InterPro"/>
</dbReference>
<evidence type="ECO:0000256" key="1">
    <source>
        <dbReference type="ARBA" id="ARBA00004300"/>
    </source>
</evidence>
<evidence type="ECO:0000256" key="3">
    <source>
        <dbReference type="ARBA" id="ARBA00022490"/>
    </source>
</evidence>
<keyword evidence="4" id="KW-0493">Microtubule</keyword>
<dbReference type="InterPro" id="IPR024957">
    <property type="entry name" value="Cep57_MT-bd_dom"/>
</dbReference>
<evidence type="ECO:0000313" key="11">
    <source>
        <dbReference type="Proteomes" id="UP000265180"/>
    </source>
</evidence>
<dbReference type="Gene3D" id="1.20.58.90">
    <property type="match status" value="1"/>
</dbReference>
<dbReference type="PANTHER" id="PTHR19336:SF11">
    <property type="entry name" value="CENTROSOMAL PROTEIN OF 57 KDA"/>
    <property type="match status" value="1"/>
</dbReference>